<accession>A0A437AQK0</accession>
<evidence type="ECO:0000313" key="1">
    <source>
        <dbReference type="EMBL" id="RVD93392.1"/>
    </source>
</evidence>
<dbReference type="VEuPathDB" id="MicrosporidiaDB:TUBRATIS_000730"/>
<dbReference type="Proteomes" id="UP000282876">
    <property type="component" value="Unassembled WGS sequence"/>
</dbReference>
<dbReference type="OrthoDB" id="2193638at2759"/>
<name>A0A437AQK0_9MICR</name>
<proteinExistence type="predicted"/>
<protein>
    <submittedName>
        <fullName evidence="1">Uncharacterized protein</fullName>
    </submittedName>
</protein>
<organism evidence="1 2">
    <name type="scientific">Tubulinosema ratisbonensis</name>
    <dbReference type="NCBI Taxonomy" id="291195"/>
    <lineage>
        <taxon>Eukaryota</taxon>
        <taxon>Fungi</taxon>
        <taxon>Fungi incertae sedis</taxon>
        <taxon>Microsporidia</taxon>
        <taxon>Tubulinosematoidea</taxon>
        <taxon>Tubulinosematidae</taxon>
        <taxon>Tubulinosema</taxon>
    </lineage>
</organism>
<reference evidence="1 2" key="1">
    <citation type="submission" date="2018-10" db="EMBL/GenBank/DDBJ databases">
        <title>Draft genome sequence of the microsporidian Tubulinosema ratisbonensis.</title>
        <authorList>
            <person name="Polonais V."/>
            <person name="Peyretaillade E."/>
            <person name="Niehus S."/>
            <person name="Wawrzyniak I."/>
            <person name="Franchet A."/>
            <person name="Gaspin C."/>
            <person name="Reichstadt M."/>
            <person name="Belser C."/>
            <person name="Labadie K."/>
            <person name="Delbac F."/>
            <person name="Ferrandon D."/>
        </authorList>
    </citation>
    <scope>NUCLEOTIDE SEQUENCE [LARGE SCALE GENOMIC DNA]</scope>
    <source>
        <strain evidence="1 2">Franzen</strain>
    </source>
</reference>
<dbReference type="AlphaFoldDB" id="A0A437AQK0"/>
<dbReference type="STRING" id="291195.A0A437AQK0"/>
<gene>
    <name evidence="1" type="ORF">TUBRATIS_000730</name>
</gene>
<evidence type="ECO:0000313" key="2">
    <source>
        <dbReference type="Proteomes" id="UP000282876"/>
    </source>
</evidence>
<dbReference type="EMBL" id="RCSS01000020">
    <property type="protein sequence ID" value="RVD93392.1"/>
    <property type="molecule type" value="Genomic_DNA"/>
</dbReference>
<sequence length="258" mass="29742">MHKSFKDKILNSWSKSLKAAINTIKEKFIKETIVRKTTKNIKTRKSARKRTTFFNPRRKPLKSNKGNKTVVKAKKNSILNQTIKVVDESEAQPVSVEILNKKESTFTGTGINDILQESENKTNLIKKEENKILTDEKINKEKKIEKTNFIKKVVERGRNNLKQSFLTNKFKKISEYDSNKYIPKTIIPEISHNDSMSLELGFDSPLWAKKPNLADLVNKQDHDFLEGMFKNPNPVDIVTMLPGIKDLSNDSPNKWVKK</sequence>
<comment type="caution">
    <text evidence="1">The sequence shown here is derived from an EMBL/GenBank/DDBJ whole genome shotgun (WGS) entry which is preliminary data.</text>
</comment>
<keyword evidence="2" id="KW-1185">Reference proteome</keyword>